<feature type="region of interest" description="Disordered" evidence="1">
    <location>
        <begin position="332"/>
        <end position="370"/>
    </location>
</feature>
<feature type="compositionally biased region" description="Basic and acidic residues" evidence="1">
    <location>
        <begin position="333"/>
        <end position="354"/>
    </location>
</feature>
<name>A0ABZ2Z4T8_9BACT</name>
<organism evidence="2 3">
    <name type="scientific">Chitinophaga caseinilytica</name>
    <dbReference type="NCBI Taxonomy" id="2267521"/>
    <lineage>
        <taxon>Bacteria</taxon>
        <taxon>Pseudomonadati</taxon>
        <taxon>Bacteroidota</taxon>
        <taxon>Chitinophagia</taxon>
        <taxon>Chitinophagales</taxon>
        <taxon>Chitinophagaceae</taxon>
        <taxon>Chitinophaga</taxon>
    </lineage>
</organism>
<reference evidence="2 3" key="1">
    <citation type="submission" date="2024-03" db="EMBL/GenBank/DDBJ databases">
        <title>Chitinophaga caseinilytica sp. nov., a casein hydrolysing bacterium isolated from forest soil.</title>
        <authorList>
            <person name="Lee D.S."/>
            <person name="Han D.M."/>
            <person name="Baek J.H."/>
            <person name="Choi D.G."/>
            <person name="Jeon J.H."/>
            <person name="Jeon C.O."/>
        </authorList>
    </citation>
    <scope>NUCLEOTIDE SEQUENCE [LARGE SCALE GENOMIC DNA]</scope>
    <source>
        <strain evidence="2 3">KACC 19118</strain>
    </source>
</reference>
<evidence type="ECO:0000256" key="1">
    <source>
        <dbReference type="SAM" id="MobiDB-lite"/>
    </source>
</evidence>
<dbReference type="InterPro" id="IPR045538">
    <property type="entry name" value="CIS_TMP"/>
</dbReference>
<dbReference type="RefSeq" id="WP_341841296.1">
    <property type="nucleotide sequence ID" value="NZ_CP149792.1"/>
</dbReference>
<feature type="region of interest" description="Disordered" evidence="1">
    <location>
        <begin position="97"/>
        <end position="144"/>
    </location>
</feature>
<accession>A0ABZ2Z4T8</accession>
<protein>
    <submittedName>
        <fullName evidence="2">Contractile injection system tape measure protein</fullName>
    </submittedName>
</protein>
<dbReference type="Proteomes" id="UP001449657">
    <property type="component" value="Chromosome"/>
</dbReference>
<sequence>MNDLRHMIHRQLFELTARTGHPAWEWDRTTADFHRDLLLPVLEACFREADKSGEHLVIDRLEIDLGVFGGKEAFRKEAGDRLRERLVEGLRVKRQEASAQGDLVSTGKSSTPSSGNRNPDSGLNPSSNGEKQSTNDPRRGLPPALLDGKEAPLAAFLFFLAEGRLPWWYAEDGKDAFGKLFQQHVTGSDIRKIRHAIENGKAMENATSIPGNIYISAECVRCIQTLEDPVLLRIAEEMGWDFKELLAEWELLGTAAQGFPGFFPAFRQRYWALVLQSPATSGITQGQWEWIFPQHQTPESLCNLLSDKAWEVKRPSLQAFLASTWFTDENEIAPERRAPIPGEKTVDPETDPRPRKSPSSKEITKPNITPDSEGLYVEAAGLVLLHPFLSELFASTGCREGKDWAPGGRQTAVRLLGYLSDNDADLPEYRLVFHKILAGMAPEEPLEAIAPATTAMLDACNELLDAVLSHWSALKNTGRDGLREGFLQRPGMLRTTSDGLQLEMEKRAQDVLINRLPWSCSMVRLSWMEQLLAVNWI</sequence>
<evidence type="ECO:0000313" key="3">
    <source>
        <dbReference type="Proteomes" id="UP001449657"/>
    </source>
</evidence>
<evidence type="ECO:0000313" key="2">
    <source>
        <dbReference type="EMBL" id="WZN46602.1"/>
    </source>
</evidence>
<feature type="compositionally biased region" description="Polar residues" evidence="1">
    <location>
        <begin position="106"/>
        <end position="135"/>
    </location>
</feature>
<dbReference type="Pfam" id="PF19268">
    <property type="entry name" value="CIS_TMP"/>
    <property type="match status" value="1"/>
</dbReference>
<dbReference type="EMBL" id="CP150096">
    <property type="protein sequence ID" value="WZN46602.1"/>
    <property type="molecule type" value="Genomic_DNA"/>
</dbReference>
<gene>
    <name evidence="2" type="ORF">WJU22_00105</name>
</gene>
<keyword evidence="3" id="KW-1185">Reference proteome</keyword>
<proteinExistence type="predicted"/>